<protein>
    <submittedName>
        <fullName evidence="2">Uncharacterized protein</fullName>
    </submittedName>
</protein>
<dbReference type="AlphaFoldDB" id="A0A386UU24"/>
<organism evidence="2 3">
    <name type="scientific">Paracoccus yeei</name>
    <dbReference type="NCBI Taxonomy" id="147645"/>
    <lineage>
        <taxon>Bacteria</taxon>
        <taxon>Pseudomonadati</taxon>
        <taxon>Pseudomonadota</taxon>
        <taxon>Alphaproteobacteria</taxon>
        <taxon>Rhodobacterales</taxon>
        <taxon>Paracoccaceae</taxon>
        <taxon>Paracoccus</taxon>
    </lineage>
</organism>
<evidence type="ECO:0000313" key="2">
    <source>
        <dbReference type="EMBL" id="AYF04185.1"/>
    </source>
</evidence>
<dbReference type="Proteomes" id="UP000272010">
    <property type="component" value="Plasmid pYEE5"/>
</dbReference>
<evidence type="ECO:0000313" key="3">
    <source>
        <dbReference type="Proteomes" id="UP000272010"/>
    </source>
</evidence>
<accession>A0A386UU24</accession>
<name>A0A386UU24_9RHOB</name>
<proteinExistence type="predicted"/>
<dbReference type="EMBL" id="CP031083">
    <property type="protein sequence ID" value="AYF04185.1"/>
    <property type="molecule type" value="Genomic_DNA"/>
</dbReference>
<feature type="region of interest" description="Disordered" evidence="1">
    <location>
        <begin position="1"/>
        <end position="40"/>
    </location>
</feature>
<gene>
    <name evidence="2" type="ORF">PY32053_04696</name>
</gene>
<geneLocation type="plasmid" evidence="3">
    <name>pyee5</name>
</geneLocation>
<sequence>MNPRRAVRAARSAQDADAEAAAHHAVNAAEEALGERGPAWWDDGAPDLNRKMARNTSYAEWYAAQEAGSWPDPLPHQARRKRKTQNTKRNCRRPGTLVPWPPCPARLGPPGGDP</sequence>
<reference evidence="3" key="1">
    <citation type="submission" date="2018-07" db="EMBL/GenBank/DDBJ databases">
        <title>Genome Structure of the Opportunistic Pathogen Paracoccus yeei (Alphaproteobacteria) and Identification of Putative Virulence Factors.</title>
        <authorList>
            <person name="Lasek R."/>
            <person name="Szuplewska M."/>
            <person name="Mitura M."/>
            <person name="Decewicz P."/>
            <person name="Chmielowska C."/>
            <person name="Pawlot A."/>
            <person name="Sentkowska D."/>
            <person name="Czarnecki J."/>
            <person name="Bartosik D."/>
        </authorList>
    </citation>
    <scope>NUCLEOTIDE SEQUENCE [LARGE SCALE GENOMIC DNA]</scope>
    <source>
        <strain evidence="3">CCUG 32053</strain>
        <plasmid evidence="3">pyee5</plasmid>
    </source>
</reference>
<keyword evidence="2" id="KW-0614">Plasmid</keyword>
<feature type="compositionally biased region" description="Basic residues" evidence="1">
    <location>
        <begin position="77"/>
        <end position="92"/>
    </location>
</feature>
<feature type="region of interest" description="Disordered" evidence="1">
    <location>
        <begin position="67"/>
        <end position="114"/>
    </location>
</feature>
<evidence type="ECO:0000256" key="1">
    <source>
        <dbReference type="SAM" id="MobiDB-lite"/>
    </source>
</evidence>